<proteinExistence type="predicted"/>
<keyword evidence="1" id="KW-0732">Signal</keyword>
<evidence type="ECO:0000313" key="3">
    <source>
        <dbReference type="Proteomes" id="UP000697107"/>
    </source>
</evidence>
<dbReference type="Proteomes" id="UP000697107">
    <property type="component" value="Unassembled WGS sequence"/>
</dbReference>
<feature type="signal peptide" evidence="1">
    <location>
        <begin position="1"/>
        <end position="26"/>
    </location>
</feature>
<protein>
    <submittedName>
        <fullName evidence="2">Uncharacterized protein</fullName>
    </submittedName>
</protein>
<evidence type="ECO:0000313" key="2">
    <source>
        <dbReference type="EMBL" id="KAG2989420.1"/>
    </source>
</evidence>
<organism evidence="2 3">
    <name type="scientific">Phytophthora cactorum</name>
    <dbReference type="NCBI Taxonomy" id="29920"/>
    <lineage>
        <taxon>Eukaryota</taxon>
        <taxon>Sar</taxon>
        <taxon>Stramenopiles</taxon>
        <taxon>Oomycota</taxon>
        <taxon>Peronosporomycetes</taxon>
        <taxon>Peronosporales</taxon>
        <taxon>Peronosporaceae</taxon>
        <taxon>Phytophthora</taxon>
    </lineage>
</organism>
<reference evidence="2" key="1">
    <citation type="submission" date="2018-10" db="EMBL/GenBank/DDBJ databases">
        <title>Effector identification in a new, highly contiguous assembly of the strawberry crown rot pathogen Phytophthora cactorum.</title>
        <authorList>
            <person name="Armitage A.D."/>
            <person name="Nellist C.F."/>
            <person name="Bates H."/>
            <person name="Vickerstaff R.J."/>
            <person name="Harrison R.J."/>
        </authorList>
    </citation>
    <scope>NUCLEOTIDE SEQUENCE</scope>
    <source>
        <strain evidence="2">P415</strain>
    </source>
</reference>
<gene>
    <name evidence="2" type="ORF">PC118_g6173</name>
</gene>
<accession>A0A8T1G570</accession>
<feature type="chain" id="PRO_5035946520" evidence="1">
    <location>
        <begin position="27"/>
        <end position="100"/>
    </location>
</feature>
<evidence type="ECO:0000256" key="1">
    <source>
        <dbReference type="SAM" id="SignalP"/>
    </source>
</evidence>
<dbReference type="AlphaFoldDB" id="A0A8T1G570"/>
<name>A0A8T1G570_9STRA</name>
<sequence length="100" mass="11527">MFIMGWTHHWMVGSEIALFVGHLLNSLFPQQLDNWYHYIAGSVIAILGWDSAGLPLDEIHELHEVKQEEPSPFTVCSSRHRRLPRTATILAHDESKRLHC</sequence>
<dbReference type="EMBL" id="RCML01000134">
    <property type="protein sequence ID" value="KAG2989420.1"/>
    <property type="molecule type" value="Genomic_DNA"/>
</dbReference>
<comment type="caution">
    <text evidence="2">The sequence shown here is derived from an EMBL/GenBank/DDBJ whole genome shotgun (WGS) entry which is preliminary data.</text>
</comment>